<feature type="compositionally biased region" description="Acidic residues" evidence="8">
    <location>
        <begin position="203"/>
        <end position="245"/>
    </location>
</feature>
<reference evidence="9" key="1">
    <citation type="journal article" date="2021" name="Front. Plant Sci.">
        <title>Chromosome-Scale Genome Assembly for Chinese Sour Jujube and Insights Into Its Genome Evolution and Domestication Signature.</title>
        <authorList>
            <person name="Shen L.-Y."/>
            <person name="Luo H."/>
            <person name="Wang X.-L."/>
            <person name="Wang X.-M."/>
            <person name="Qiu X.-J."/>
            <person name="Liu H."/>
            <person name="Zhou S.-S."/>
            <person name="Jia K.-H."/>
            <person name="Nie S."/>
            <person name="Bao Y.-T."/>
            <person name="Zhang R.-G."/>
            <person name="Yun Q.-Z."/>
            <person name="Chai Y.-H."/>
            <person name="Lu J.-Y."/>
            <person name="Li Y."/>
            <person name="Zhao S.-W."/>
            <person name="Mao J.-F."/>
            <person name="Jia S.-G."/>
            <person name="Mao Y.-M."/>
        </authorList>
    </citation>
    <scope>NUCLEOTIDE SEQUENCE</scope>
    <source>
        <strain evidence="9">AT0</strain>
        <tissue evidence="9">Leaf</tissue>
    </source>
</reference>
<accession>A0A978VDL2</accession>
<feature type="compositionally biased region" description="Basic and acidic residues" evidence="8">
    <location>
        <begin position="295"/>
        <end position="308"/>
    </location>
</feature>
<name>A0A978VDL2_ZIZJJ</name>
<protein>
    <recommendedName>
        <fullName evidence="7">U3 small nucleolar ribonucleoprotein protein MPP10</fullName>
    </recommendedName>
</protein>
<evidence type="ECO:0000256" key="3">
    <source>
        <dbReference type="ARBA" id="ARBA00022552"/>
    </source>
</evidence>
<dbReference type="AlphaFoldDB" id="A0A978VDL2"/>
<evidence type="ECO:0000313" key="9">
    <source>
        <dbReference type="EMBL" id="KAH7528451.1"/>
    </source>
</evidence>
<dbReference type="GO" id="GO:0032040">
    <property type="term" value="C:small-subunit processome"/>
    <property type="evidence" value="ECO:0007669"/>
    <property type="project" value="TreeGrafter"/>
</dbReference>
<keyword evidence="4 7" id="KW-0539">Nucleus</keyword>
<comment type="subcellular location">
    <subcellularLocation>
        <location evidence="1 7">Nucleus</location>
        <location evidence="1 7">Nucleolus</location>
    </subcellularLocation>
</comment>
<dbReference type="PANTHER" id="PTHR17039">
    <property type="entry name" value="U3 SMALL NUCLEOLAR RIBONUCLEOPROTEIN PROTEIN MPP10"/>
    <property type="match status" value="1"/>
</dbReference>
<sequence length="594" mass="68165">MATTSEAGLEALHRLRETDPAQWLTEDSTLKQTARAASQQLFSSLRPFAPKSPFDQLLVDGFDVEQIWQQIDLQTQPLLSNLRRELKRFEKNPEEIKKLKLVGQGQDKVLEEERDGFDEDLDDFDVDDDVDEDEDEDDEEGGEERENEREEEEEEEEGNAGEGIEDKFLKIKDLEEFLETDEAKEYGLKKKGKKTEDNKQSDDGLEDEDEEEDGHAEESEDEDDEDSDENGEFGFGDDEEDETDELGNARYEDFFGGKKKKPSKKSKLIDNSEDSATDDEEGDQIFENQKQKNLSKHEKEQNKLKSEIEQMENANLGPKDWTMQGEVTAAKRPKNSALEVDLDFQHNVRPPPVITEEITESLENMIKQRIANRLFDDVQKAPTLPSKAPKEIKELDENKSNKGLAEVYEEKYVQETNPAYAPPSFTDELKTEASTLFKKLCLKLDALSHFHFSPKPVIEDMAVQVNVPALAMEEIAPVAVSDAAMLAPEEVFAGKGDVKEEAELTQADRKRRRAKKKRKFKAFASPWKMKNYRQGKQEAKTLKVFMDYKWSDKSHFLYCQSIVIKFAKKSFDVTYSNSLYLKCWLSNSEETFSK</sequence>
<evidence type="ECO:0000256" key="7">
    <source>
        <dbReference type="PIRNR" id="PIRNR017300"/>
    </source>
</evidence>
<dbReference type="GO" id="GO:0006364">
    <property type="term" value="P:rRNA processing"/>
    <property type="evidence" value="ECO:0007669"/>
    <property type="project" value="UniProtKB-KW"/>
</dbReference>
<dbReference type="GO" id="GO:0034457">
    <property type="term" value="C:Mpp10 complex"/>
    <property type="evidence" value="ECO:0007669"/>
    <property type="project" value="UniProtKB-UniRule"/>
</dbReference>
<organism evidence="9 10">
    <name type="scientific">Ziziphus jujuba var. spinosa</name>
    <dbReference type="NCBI Taxonomy" id="714518"/>
    <lineage>
        <taxon>Eukaryota</taxon>
        <taxon>Viridiplantae</taxon>
        <taxon>Streptophyta</taxon>
        <taxon>Embryophyta</taxon>
        <taxon>Tracheophyta</taxon>
        <taxon>Spermatophyta</taxon>
        <taxon>Magnoliopsida</taxon>
        <taxon>eudicotyledons</taxon>
        <taxon>Gunneridae</taxon>
        <taxon>Pentapetalae</taxon>
        <taxon>rosids</taxon>
        <taxon>fabids</taxon>
        <taxon>Rosales</taxon>
        <taxon>Rhamnaceae</taxon>
        <taxon>Paliureae</taxon>
        <taxon>Ziziphus</taxon>
    </lineage>
</organism>
<dbReference type="EMBL" id="JAEACU010000005">
    <property type="protein sequence ID" value="KAH7528451.1"/>
    <property type="molecule type" value="Genomic_DNA"/>
</dbReference>
<dbReference type="InterPro" id="IPR012173">
    <property type="entry name" value="Mpp10"/>
</dbReference>
<keyword evidence="2 7" id="KW-0690">Ribosome biogenesis</keyword>
<evidence type="ECO:0000256" key="2">
    <source>
        <dbReference type="ARBA" id="ARBA00022517"/>
    </source>
</evidence>
<evidence type="ECO:0000313" key="10">
    <source>
        <dbReference type="Proteomes" id="UP000813462"/>
    </source>
</evidence>
<comment type="function">
    <text evidence="7">Involved in nucleolar processing of pre-18S ribosomal RNA.</text>
</comment>
<dbReference type="Proteomes" id="UP000813462">
    <property type="component" value="Unassembled WGS sequence"/>
</dbReference>
<comment type="similarity">
    <text evidence="6 7">Belongs to the MPP10 family.</text>
</comment>
<gene>
    <name evidence="9" type="ORF">FEM48_Zijuj05G0073600</name>
</gene>
<keyword evidence="3 7" id="KW-0698">rRNA processing</keyword>
<evidence type="ECO:0000256" key="4">
    <source>
        <dbReference type="ARBA" id="ARBA00023242"/>
    </source>
</evidence>
<feature type="compositionally biased region" description="Acidic residues" evidence="8">
    <location>
        <begin position="271"/>
        <end position="284"/>
    </location>
</feature>
<dbReference type="GO" id="GO:0005732">
    <property type="term" value="C:sno(s)RNA-containing ribonucleoprotein complex"/>
    <property type="evidence" value="ECO:0007669"/>
    <property type="project" value="UniProtKB-UniRule"/>
</dbReference>
<feature type="region of interest" description="Disordered" evidence="8">
    <location>
        <begin position="181"/>
        <end position="322"/>
    </location>
</feature>
<dbReference type="Pfam" id="PF04006">
    <property type="entry name" value="Mpp10"/>
    <property type="match status" value="1"/>
</dbReference>
<feature type="compositionally biased region" description="Acidic residues" evidence="8">
    <location>
        <begin position="110"/>
        <end position="159"/>
    </location>
</feature>
<dbReference type="PIRSF" id="PIRSF017300">
    <property type="entry name" value="snoRNP_Mpp10"/>
    <property type="match status" value="1"/>
</dbReference>
<feature type="compositionally biased region" description="Basic and acidic residues" evidence="8">
    <location>
        <begin position="181"/>
        <end position="202"/>
    </location>
</feature>
<evidence type="ECO:0000256" key="1">
    <source>
        <dbReference type="ARBA" id="ARBA00004604"/>
    </source>
</evidence>
<feature type="compositionally biased region" description="Basic residues" evidence="8">
    <location>
        <begin position="257"/>
        <end position="266"/>
    </location>
</feature>
<evidence type="ECO:0000256" key="5">
    <source>
        <dbReference type="ARBA" id="ARBA00023274"/>
    </source>
</evidence>
<proteinExistence type="inferred from homology"/>
<feature type="region of interest" description="Disordered" evidence="8">
    <location>
        <begin position="102"/>
        <end position="168"/>
    </location>
</feature>
<keyword evidence="5 7" id="KW-0687">Ribonucleoprotein</keyword>
<dbReference type="PANTHER" id="PTHR17039:SF0">
    <property type="entry name" value="U3 SMALL NUCLEOLAR RIBONUCLEOPROTEIN PROTEIN MPP10"/>
    <property type="match status" value="1"/>
</dbReference>
<comment type="caution">
    <text evidence="9">The sequence shown here is derived from an EMBL/GenBank/DDBJ whole genome shotgun (WGS) entry which is preliminary data.</text>
</comment>
<evidence type="ECO:0000256" key="6">
    <source>
        <dbReference type="ARBA" id="ARBA00029455"/>
    </source>
</evidence>
<evidence type="ECO:0000256" key="8">
    <source>
        <dbReference type="SAM" id="MobiDB-lite"/>
    </source>
</evidence>